<dbReference type="STRING" id="1715693.PH7735_03932"/>
<dbReference type="GO" id="GO:0043565">
    <property type="term" value="F:sequence-specific DNA binding"/>
    <property type="evidence" value="ECO:0007669"/>
    <property type="project" value="InterPro"/>
</dbReference>
<evidence type="ECO:0000256" key="1">
    <source>
        <dbReference type="ARBA" id="ARBA00023015"/>
    </source>
</evidence>
<keyword evidence="5" id="KW-1185">Reference proteome</keyword>
<reference evidence="5" key="1">
    <citation type="submission" date="2015-09" db="EMBL/GenBank/DDBJ databases">
        <authorList>
            <person name="Rodrigo-Torres Lidia"/>
            <person name="Arahal R.David."/>
        </authorList>
    </citation>
    <scope>NUCLEOTIDE SEQUENCE [LARGE SCALE GENOMIC DNA]</scope>
    <source>
        <strain evidence="5">CECT 7735</strain>
    </source>
</reference>
<proteinExistence type="predicted"/>
<dbReference type="Gene3D" id="1.10.10.60">
    <property type="entry name" value="Homeodomain-like"/>
    <property type="match status" value="1"/>
</dbReference>
<evidence type="ECO:0000256" key="2">
    <source>
        <dbReference type="ARBA" id="ARBA00023163"/>
    </source>
</evidence>
<dbReference type="InterPro" id="IPR010499">
    <property type="entry name" value="AraC_E-bd"/>
</dbReference>
<dbReference type="GO" id="GO:0003700">
    <property type="term" value="F:DNA-binding transcription factor activity"/>
    <property type="evidence" value="ECO:0007669"/>
    <property type="project" value="InterPro"/>
</dbReference>
<dbReference type="SMART" id="SM00342">
    <property type="entry name" value="HTH_ARAC"/>
    <property type="match status" value="1"/>
</dbReference>
<dbReference type="InterPro" id="IPR029442">
    <property type="entry name" value="GyrI-like"/>
</dbReference>
<protein>
    <submittedName>
        <fullName evidence="4">DNA gyrase inhibitor</fullName>
    </submittedName>
</protein>
<feature type="domain" description="HTH araC/xylS-type" evidence="3">
    <location>
        <begin position="10"/>
        <end position="108"/>
    </location>
</feature>
<organism evidence="4 5">
    <name type="scientific">Shimia thalassica</name>
    <dbReference type="NCBI Taxonomy" id="1715693"/>
    <lineage>
        <taxon>Bacteria</taxon>
        <taxon>Pseudomonadati</taxon>
        <taxon>Pseudomonadota</taxon>
        <taxon>Alphaproteobacteria</taxon>
        <taxon>Rhodobacterales</taxon>
        <taxon>Roseobacteraceae</taxon>
    </lineage>
</organism>
<evidence type="ECO:0000313" key="4">
    <source>
        <dbReference type="EMBL" id="CUK14540.1"/>
    </source>
</evidence>
<dbReference type="Proteomes" id="UP000051870">
    <property type="component" value="Unassembled WGS sequence"/>
</dbReference>
<dbReference type="InterPro" id="IPR018060">
    <property type="entry name" value="HTH_AraC"/>
</dbReference>
<dbReference type="SMART" id="SM00871">
    <property type="entry name" value="AraC_E_bind"/>
    <property type="match status" value="1"/>
</dbReference>
<accession>A0A0P1II80</accession>
<dbReference type="Gene3D" id="3.20.80.10">
    <property type="entry name" value="Regulatory factor, effector binding domain"/>
    <property type="match status" value="1"/>
</dbReference>
<dbReference type="SUPFAM" id="SSF46689">
    <property type="entry name" value="Homeodomain-like"/>
    <property type="match status" value="2"/>
</dbReference>
<dbReference type="EMBL" id="CYTW01000007">
    <property type="protein sequence ID" value="CUK14540.1"/>
    <property type="molecule type" value="Genomic_DNA"/>
</dbReference>
<dbReference type="SUPFAM" id="SSF55136">
    <property type="entry name" value="Probable bacterial effector-binding domain"/>
    <property type="match status" value="1"/>
</dbReference>
<dbReference type="PANTHER" id="PTHR40055">
    <property type="entry name" value="TRANSCRIPTIONAL REGULATOR YGIV-RELATED"/>
    <property type="match status" value="1"/>
</dbReference>
<dbReference type="PANTHER" id="PTHR40055:SF1">
    <property type="entry name" value="TRANSCRIPTIONAL REGULATOR YGIV-RELATED"/>
    <property type="match status" value="1"/>
</dbReference>
<dbReference type="AlphaFoldDB" id="A0A0P1II80"/>
<gene>
    <name evidence="4" type="primary">sbmC</name>
    <name evidence="4" type="ORF">PH7735_03932</name>
</gene>
<dbReference type="InterPro" id="IPR050908">
    <property type="entry name" value="SmbC-like"/>
</dbReference>
<dbReference type="InterPro" id="IPR011256">
    <property type="entry name" value="Reg_factor_effector_dom_sf"/>
</dbReference>
<keyword evidence="2" id="KW-0804">Transcription</keyword>
<evidence type="ECO:0000259" key="3">
    <source>
        <dbReference type="PROSITE" id="PS01124"/>
    </source>
</evidence>
<evidence type="ECO:0000313" key="5">
    <source>
        <dbReference type="Proteomes" id="UP000051870"/>
    </source>
</evidence>
<sequence>MSMQYEKRMLRVLQYIHDNPAGDLSLDRLAEEAAMSRFHWHRVFRGMTGETCAQAVRRVRLHKAANLLLEGKIDPAKMAAHVGYDNPRSFGRAFAAHYGLSPSEFQKQGRHTVPLLSRKEGEFAVYPIEIRKEPARKIMGLKHIGPYHEIGQKFEAFSTICRSRDLWPQFGQMVGVYFDSPDETPAGELRSLAGAEWRGATAPAEMEQVDLPAGRYAVLTYKGPYAGLGLAYDALFGQWLPNSGELPADAPCFEVSQNCPLNTTQQELVTEICLALEG</sequence>
<keyword evidence="1" id="KW-0805">Transcription regulation</keyword>
<dbReference type="Pfam" id="PF12833">
    <property type="entry name" value="HTH_18"/>
    <property type="match status" value="1"/>
</dbReference>
<dbReference type="InterPro" id="IPR009057">
    <property type="entry name" value="Homeodomain-like_sf"/>
</dbReference>
<dbReference type="Pfam" id="PF06445">
    <property type="entry name" value="GyrI-like"/>
    <property type="match status" value="1"/>
</dbReference>
<name>A0A0P1II80_9RHOB</name>
<dbReference type="PROSITE" id="PS01124">
    <property type="entry name" value="HTH_ARAC_FAMILY_2"/>
    <property type="match status" value="1"/>
</dbReference>